<reference evidence="1 2" key="1">
    <citation type="journal article" date="2015" name="Genome Announc.">
        <title>Complete Genome Sequence of Caulobacter crescentus Podophage Percy.</title>
        <authorList>
            <person name="Lerma R.A."/>
            <person name="Tidwell T.J."/>
            <person name="Cahill J.L."/>
            <person name="Rasche E.S."/>
            <person name="Kuty Everett G.F."/>
        </authorList>
    </citation>
    <scope>NUCLEOTIDE SEQUENCE [LARGE SCALE GENOMIC DNA]</scope>
</reference>
<sequence length="122" mass="13759">MQIITTEAIKAAARAGYLEGTLTAQMKGPCCRNYAEEGGVVYHCAVAQALPLAFNKMHPTDTVSFNRFALEEFGYLYEDIEQAQRLQAAHDSWANAAKYSDTLAKEYREKFLDDIDMPEDQR</sequence>
<dbReference type="EMBL" id="KT381879">
    <property type="protein sequence ID" value="ALF01641.1"/>
    <property type="molecule type" value="Genomic_DNA"/>
</dbReference>
<dbReference type="KEGG" id="vg:26796234"/>
<dbReference type="RefSeq" id="YP_009225239.1">
    <property type="nucleotide sequence ID" value="NC_029092.1"/>
</dbReference>
<protein>
    <submittedName>
        <fullName evidence="1">Uncharacterized protein</fullName>
    </submittedName>
</protein>
<gene>
    <name evidence="1" type="ORF">CPT_Percy7</name>
</gene>
<keyword evidence="2" id="KW-1185">Reference proteome</keyword>
<evidence type="ECO:0000313" key="1">
    <source>
        <dbReference type="EMBL" id="ALF01641.1"/>
    </source>
</evidence>
<evidence type="ECO:0000313" key="2">
    <source>
        <dbReference type="Proteomes" id="UP000204057"/>
    </source>
</evidence>
<dbReference type="Proteomes" id="UP000204057">
    <property type="component" value="Segment"/>
</dbReference>
<accession>A0A0M4QVW6</accession>
<dbReference type="GeneID" id="26796234"/>
<proteinExistence type="predicted"/>
<name>A0A0M4QVW6_9CAUD</name>
<organism evidence="1 2">
    <name type="scientific">Caulobacter phage Percy</name>
    <dbReference type="NCBI Taxonomy" id="1701809"/>
    <lineage>
        <taxon>Viruses</taxon>
        <taxon>Duplodnaviria</taxon>
        <taxon>Heunggongvirae</taxon>
        <taxon>Uroviricota</taxon>
        <taxon>Caudoviricetes</taxon>
        <taxon>Autographivirales</taxon>
        <taxon>Autonotataviridae</taxon>
        <taxon>Percyvirus</taxon>
        <taxon>Percyvirus percy</taxon>
    </lineage>
</organism>